<accession>A0A1J5T467</accession>
<protein>
    <submittedName>
        <fullName evidence="1">ABC transporter substrate binding protein</fullName>
    </submittedName>
</protein>
<gene>
    <name evidence="1" type="ORF">GALL_72590</name>
</gene>
<sequence>MALACLLSGLLPAQAAPLRVQVVLSERGGAYQEFSDALRDALRAQQVIVNVSDGNAADDADLIVAVGMKSASASVAANKPVLNVFVPKAGYDKLAKPAGGARSSAIYIDQPLERQVSLLVAALPKAGEVGVLYTAPPPGLSSLRRLLAERNLQLHEQAVGQSSLFDALEDVLAKSDVLLVLPDIEIYNAGTIRNILLAAYRKQVPLIGISQSYVKAGALCAIYSTPAQIAQQAAEAVGQFAASGKLPPSQYPKEFEVSVNAQVARSLDLPIKDAENLHGEVRRAQ</sequence>
<dbReference type="PANTHER" id="PTHR35271">
    <property type="entry name" value="ABC TRANSPORTER, SUBSTRATE-BINDING LIPOPROTEIN-RELATED"/>
    <property type="match status" value="1"/>
</dbReference>
<dbReference type="EMBL" id="MLJW01000021">
    <property type="protein sequence ID" value="OIR11085.1"/>
    <property type="molecule type" value="Genomic_DNA"/>
</dbReference>
<comment type="caution">
    <text evidence="1">The sequence shown here is derived from an EMBL/GenBank/DDBJ whole genome shotgun (WGS) entry which is preliminary data.</text>
</comment>
<evidence type="ECO:0000313" key="1">
    <source>
        <dbReference type="EMBL" id="OIR11085.1"/>
    </source>
</evidence>
<proteinExistence type="predicted"/>
<dbReference type="Gene3D" id="3.40.50.2300">
    <property type="match status" value="2"/>
</dbReference>
<dbReference type="Pfam" id="PF04392">
    <property type="entry name" value="ABC_sub_bind"/>
    <property type="match status" value="1"/>
</dbReference>
<dbReference type="PANTHER" id="PTHR35271:SF1">
    <property type="entry name" value="ABC TRANSPORTER, SUBSTRATE-BINDING LIPOPROTEIN"/>
    <property type="match status" value="1"/>
</dbReference>
<dbReference type="AlphaFoldDB" id="A0A1J5T467"/>
<dbReference type="InterPro" id="IPR007487">
    <property type="entry name" value="ABC_transpt-TYRBP-like"/>
</dbReference>
<organism evidence="1">
    <name type="scientific">mine drainage metagenome</name>
    <dbReference type="NCBI Taxonomy" id="410659"/>
    <lineage>
        <taxon>unclassified sequences</taxon>
        <taxon>metagenomes</taxon>
        <taxon>ecological metagenomes</taxon>
    </lineage>
</organism>
<name>A0A1J5T467_9ZZZZ</name>
<reference evidence="1" key="1">
    <citation type="submission" date="2016-10" db="EMBL/GenBank/DDBJ databases">
        <title>Sequence of Gallionella enrichment culture.</title>
        <authorList>
            <person name="Poehlein A."/>
            <person name="Muehling M."/>
            <person name="Daniel R."/>
        </authorList>
    </citation>
    <scope>NUCLEOTIDE SEQUENCE</scope>
</reference>